<dbReference type="Gene3D" id="1.20.120.910">
    <property type="entry name" value="DksA, coiled-coil domain"/>
    <property type="match status" value="1"/>
</dbReference>
<dbReference type="GO" id="GO:0008270">
    <property type="term" value="F:zinc ion binding"/>
    <property type="evidence" value="ECO:0007669"/>
    <property type="project" value="UniProtKB-KW"/>
</dbReference>
<evidence type="ECO:0000259" key="5">
    <source>
        <dbReference type="Pfam" id="PF01258"/>
    </source>
</evidence>
<evidence type="ECO:0000313" key="6">
    <source>
        <dbReference type="EMBL" id="AUX94796.1"/>
    </source>
</evidence>
<evidence type="ECO:0000256" key="4">
    <source>
        <dbReference type="PROSITE-ProRule" id="PRU00510"/>
    </source>
</evidence>
<evidence type="ECO:0000256" key="1">
    <source>
        <dbReference type="ARBA" id="ARBA00022723"/>
    </source>
</evidence>
<sequence>MADAMDRVQERVQEELARHLHNALNRPVQISEFFCLTCGEAIPEAHRRAVQGVTHCVTCQDISELKRTHYKGGAV</sequence>
<protein>
    <recommendedName>
        <fullName evidence="5">Zinc finger DksA/TraR C4-type domain-containing protein</fullName>
    </recommendedName>
</protein>
<dbReference type="GO" id="GO:1900378">
    <property type="term" value="P:positive regulation of secondary metabolite biosynthetic process"/>
    <property type="evidence" value="ECO:0007669"/>
    <property type="project" value="TreeGrafter"/>
</dbReference>
<dbReference type="AlphaFoldDB" id="A0A2L0IJQ7"/>
<dbReference type="PANTHER" id="PTHR38777">
    <property type="entry name" value="FELS-2 PROPHAGE PROTEIN"/>
    <property type="match status" value="1"/>
</dbReference>
<keyword evidence="3" id="KW-0862">Zinc</keyword>
<evidence type="ECO:0000256" key="3">
    <source>
        <dbReference type="ARBA" id="ARBA00022833"/>
    </source>
</evidence>
<organism evidence="6 7">
    <name type="scientific">Mixta gaviniae</name>
    <dbReference type="NCBI Taxonomy" id="665914"/>
    <lineage>
        <taxon>Bacteria</taxon>
        <taxon>Pseudomonadati</taxon>
        <taxon>Pseudomonadota</taxon>
        <taxon>Gammaproteobacteria</taxon>
        <taxon>Enterobacterales</taxon>
        <taxon>Erwiniaceae</taxon>
        <taxon>Mixta</taxon>
    </lineage>
</organism>
<dbReference type="PANTHER" id="PTHR38777:SF1">
    <property type="entry name" value="DNAK SUPPRESSOR PROTEIN"/>
    <property type="match status" value="1"/>
</dbReference>
<keyword evidence="7" id="KW-1185">Reference proteome</keyword>
<dbReference type="Proteomes" id="UP000238365">
    <property type="component" value="Chromosome"/>
</dbReference>
<feature type="zinc finger region" description="dksA C4-type" evidence="4">
    <location>
        <begin position="35"/>
        <end position="59"/>
    </location>
</feature>
<evidence type="ECO:0000313" key="7">
    <source>
        <dbReference type="Proteomes" id="UP000238365"/>
    </source>
</evidence>
<name>A0A2L0IJQ7_9GAMM</name>
<proteinExistence type="predicted"/>
<dbReference type="NCBIfam" id="TIGR02419">
    <property type="entry name" value="C4_traR_proteo"/>
    <property type="match status" value="1"/>
</dbReference>
<dbReference type="InterPro" id="IPR000962">
    <property type="entry name" value="Znf_DskA_TraR"/>
</dbReference>
<dbReference type="RefSeq" id="WP_104958604.1">
    <property type="nucleotide sequence ID" value="NZ_CP026377.1"/>
</dbReference>
<dbReference type="InterPro" id="IPR012783">
    <property type="entry name" value="Znf_C4_TraR"/>
</dbReference>
<reference evidence="6 7" key="1">
    <citation type="submission" date="2018-01" db="EMBL/GenBank/DDBJ databases">
        <title>Complete and assembled Genome of Pantoea gaviniae DSM22758T.</title>
        <authorList>
            <person name="Stevens M.J.A."/>
            <person name="Zurfluh K."/>
            <person name="Stephan R."/>
        </authorList>
    </citation>
    <scope>NUCLEOTIDE SEQUENCE [LARGE SCALE GENOMIC DNA]</scope>
    <source>
        <strain evidence="6 7">DSM 22758</strain>
    </source>
</reference>
<keyword evidence="1" id="KW-0479">Metal-binding</keyword>
<evidence type="ECO:0000256" key="2">
    <source>
        <dbReference type="ARBA" id="ARBA00022771"/>
    </source>
</evidence>
<dbReference type="EMBL" id="CP026377">
    <property type="protein sequence ID" value="AUX94796.1"/>
    <property type="molecule type" value="Genomic_DNA"/>
</dbReference>
<dbReference type="SUPFAM" id="SSF57716">
    <property type="entry name" value="Glucocorticoid receptor-like (DNA-binding domain)"/>
    <property type="match status" value="1"/>
</dbReference>
<accession>A0A2L0IJQ7</accession>
<dbReference type="KEGG" id="pgz:C2E15_18095"/>
<gene>
    <name evidence="6" type="ORF">C2E15_18095</name>
</gene>
<dbReference type="PROSITE" id="PS51128">
    <property type="entry name" value="ZF_DKSA_2"/>
    <property type="match status" value="1"/>
</dbReference>
<keyword evidence="2" id="KW-0863">Zinc-finger</keyword>
<feature type="domain" description="Zinc finger DksA/TraR C4-type" evidence="5">
    <location>
        <begin position="35"/>
        <end position="64"/>
    </location>
</feature>
<dbReference type="Pfam" id="PF01258">
    <property type="entry name" value="zf-dskA_traR"/>
    <property type="match status" value="1"/>
</dbReference>